<evidence type="ECO:0000256" key="1">
    <source>
        <dbReference type="ARBA" id="ARBA00023125"/>
    </source>
</evidence>
<dbReference type="Gene3D" id="1.10.10.10">
    <property type="entry name" value="Winged helix-like DNA-binding domain superfamily/Winged helix DNA-binding domain"/>
    <property type="match status" value="1"/>
</dbReference>
<dbReference type="GO" id="GO:0005829">
    <property type="term" value="C:cytosol"/>
    <property type="evidence" value="ECO:0007669"/>
    <property type="project" value="TreeGrafter"/>
</dbReference>
<gene>
    <name evidence="2" type="ORF">FTV88_0532</name>
</gene>
<evidence type="ECO:0000313" key="3">
    <source>
        <dbReference type="Proteomes" id="UP000366051"/>
    </source>
</evidence>
<dbReference type="GO" id="GO:0003677">
    <property type="term" value="F:DNA binding"/>
    <property type="evidence" value="ECO:0007669"/>
    <property type="project" value="UniProtKB-KW"/>
</dbReference>
<dbReference type="SUPFAM" id="SSF46785">
    <property type="entry name" value="Winged helix' DNA-binding domain"/>
    <property type="match status" value="1"/>
</dbReference>
<reference evidence="3" key="1">
    <citation type="submission" date="2019-11" db="EMBL/GenBank/DDBJ databases">
        <title>Genome sequence of Heliorestis convoluta strain HH, an alkaliphilic and minimalistic phototrophic bacterium from a soda lake in Egypt.</title>
        <authorList>
            <person name="Dewey E.D."/>
            <person name="Stokes L.M."/>
            <person name="Burchell B.M."/>
            <person name="Shaffer K.N."/>
            <person name="Huntington A.M."/>
            <person name="Baker J.M."/>
            <person name="Nadendla S."/>
            <person name="Giglio M.G."/>
            <person name="Touchman J.W."/>
            <person name="Blankenship R.E."/>
            <person name="Madigan M.T."/>
            <person name="Sattley W.M."/>
        </authorList>
    </citation>
    <scope>NUCLEOTIDE SEQUENCE [LARGE SCALE GENOMIC DNA]</scope>
    <source>
        <strain evidence="3">HH</strain>
    </source>
</reference>
<dbReference type="PANTHER" id="PTHR33221:SF5">
    <property type="entry name" value="HTH-TYPE TRANSCRIPTIONAL REGULATOR ISCR"/>
    <property type="match status" value="1"/>
</dbReference>
<dbReference type="InterPro" id="IPR036390">
    <property type="entry name" value="WH_DNA-bd_sf"/>
</dbReference>
<dbReference type="Pfam" id="PF02082">
    <property type="entry name" value="Rrf2"/>
    <property type="match status" value="1"/>
</dbReference>
<evidence type="ECO:0000313" key="2">
    <source>
        <dbReference type="EMBL" id="QGG46711.1"/>
    </source>
</evidence>
<dbReference type="AlphaFoldDB" id="A0A5Q2MXV7"/>
<sequence length="150" mass="16616">MKLSTKGQYGVRAMFELALQYGQGPVSLKLVAERQDISEHYLEQIIALLRKAGLVNSIRGAQGGYVLAREPAAISIGDIIRVLEGPVAPVECVNDESSDRCIRAEQCVSKMVWAKVKNSIEQVIDSITLADMCEEAEKARFEQGNFMYHI</sequence>
<dbReference type="OrthoDB" id="9808360at2"/>
<dbReference type="PANTHER" id="PTHR33221">
    <property type="entry name" value="WINGED HELIX-TURN-HELIX TRANSCRIPTIONAL REGULATOR, RRF2 FAMILY"/>
    <property type="match status" value="1"/>
</dbReference>
<dbReference type="GO" id="GO:0003700">
    <property type="term" value="F:DNA-binding transcription factor activity"/>
    <property type="evidence" value="ECO:0007669"/>
    <property type="project" value="TreeGrafter"/>
</dbReference>
<dbReference type="NCBIfam" id="TIGR00738">
    <property type="entry name" value="rrf2_super"/>
    <property type="match status" value="1"/>
</dbReference>
<keyword evidence="1" id="KW-0238">DNA-binding</keyword>
<dbReference type="PROSITE" id="PS51197">
    <property type="entry name" value="HTH_RRF2_2"/>
    <property type="match status" value="1"/>
</dbReference>
<organism evidence="2 3">
    <name type="scientific">Heliorestis convoluta</name>
    <dbReference type="NCBI Taxonomy" id="356322"/>
    <lineage>
        <taxon>Bacteria</taxon>
        <taxon>Bacillati</taxon>
        <taxon>Bacillota</taxon>
        <taxon>Clostridia</taxon>
        <taxon>Eubacteriales</taxon>
        <taxon>Heliobacteriaceae</taxon>
        <taxon>Heliorestis</taxon>
    </lineage>
</organism>
<name>A0A5Q2MXV7_9FIRM</name>
<dbReference type="InterPro" id="IPR030489">
    <property type="entry name" value="TR_Rrf2-type_CS"/>
</dbReference>
<protein>
    <submittedName>
        <fullName evidence="2">Rrf2 family transcriptional regulator</fullName>
    </submittedName>
</protein>
<keyword evidence="3" id="KW-1185">Reference proteome</keyword>
<dbReference type="InterPro" id="IPR000944">
    <property type="entry name" value="Tscrpt_reg_Rrf2"/>
</dbReference>
<proteinExistence type="predicted"/>
<dbReference type="KEGG" id="hcv:FTV88_0532"/>
<dbReference type="RefSeq" id="WP_153724231.1">
    <property type="nucleotide sequence ID" value="NZ_CP045875.1"/>
</dbReference>
<accession>A0A5Q2MXV7</accession>
<dbReference type="FunFam" id="1.10.10.10:FF:000164">
    <property type="entry name" value="Transcriptional regulator, Rrf2 family"/>
    <property type="match status" value="1"/>
</dbReference>
<dbReference type="InterPro" id="IPR036388">
    <property type="entry name" value="WH-like_DNA-bd_sf"/>
</dbReference>
<dbReference type="Proteomes" id="UP000366051">
    <property type="component" value="Chromosome"/>
</dbReference>
<dbReference type="PROSITE" id="PS01332">
    <property type="entry name" value="HTH_RRF2_1"/>
    <property type="match status" value="1"/>
</dbReference>
<dbReference type="EMBL" id="CP045875">
    <property type="protein sequence ID" value="QGG46711.1"/>
    <property type="molecule type" value="Genomic_DNA"/>
</dbReference>